<proteinExistence type="predicted"/>
<sequence>VVVLQVTSLLGADFQIGPERRASAMKTVQIMPFGRLLQCSTTVTYGRRNFRRLRLRGGLHGGRGRHGIEERGSDVITSPLQLRRRIWLLHQLAPQFCAGPILRPREER</sequence>
<dbReference type="EMBL" id="GDHC01008293">
    <property type="protein sequence ID" value="JAQ10336.1"/>
    <property type="molecule type" value="Transcribed_RNA"/>
</dbReference>
<gene>
    <name evidence="1" type="ORF">g.84769</name>
</gene>
<accession>A0A146LUG7</accession>
<dbReference type="AlphaFoldDB" id="A0A146LUG7"/>
<feature type="non-terminal residue" evidence="1">
    <location>
        <position position="1"/>
    </location>
</feature>
<protein>
    <submittedName>
        <fullName evidence="1">Uncharacterized protein</fullName>
    </submittedName>
</protein>
<organism evidence="1">
    <name type="scientific">Lygus hesperus</name>
    <name type="common">Western plant bug</name>
    <dbReference type="NCBI Taxonomy" id="30085"/>
    <lineage>
        <taxon>Eukaryota</taxon>
        <taxon>Metazoa</taxon>
        <taxon>Ecdysozoa</taxon>
        <taxon>Arthropoda</taxon>
        <taxon>Hexapoda</taxon>
        <taxon>Insecta</taxon>
        <taxon>Pterygota</taxon>
        <taxon>Neoptera</taxon>
        <taxon>Paraneoptera</taxon>
        <taxon>Hemiptera</taxon>
        <taxon>Heteroptera</taxon>
        <taxon>Panheteroptera</taxon>
        <taxon>Cimicomorpha</taxon>
        <taxon>Miridae</taxon>
        <taxon>Mirini</taxon>
        <taxon>Lygus</taxon>
    </lineage>
</organism>
<evidence type="ECO:0000313" key="1">
    <source>
        <dbReference type="EMBL" id="JAQ10336.1"/>
    </source>
</evidence>
<feature type="non-terminal residue" evidence="1">
    <location>
        <position position="108"/>
    </location>
</feature>
<reference evidence="1" key="1">
    <citation type="journal article" date="2016" name="Gigascience">
        <title>De novo construction of an expanded transcriptome assembly for the western tarnished plant bug, Lygus hesperus.</title>
        <authorList>
            <person name="Tassone E.E."/>
            <person name="Geib S.M."/>
            <person name="Hall B."/>
            <person name="Fabrick J.A."/>
            <person name="Brent C.S."/>
            <person name="Hull J.J."/>
        </authorList>
    </citation>
    <scope>NUCLEOTIDE SEQUENCE</scope>
</reference>
<name>A0A146LUG7_LYGHE</name>